<dbReference type="PIRSF" id="PIRSF003101">
    <property type="entry name" value="FtsA"/>
    <property type="match status" value="1"/>
</dbReference>
<evidence type="ECO:0000259" key="8">
    <source>
        <dbReference type="SMART" id="SM00842"/>
    </source>
</evidence>
<dbReference type="PATRIC" id="fig|349215.9.peg.1750"/>
<evidence type="ECO:0000256" key="1">
    <source>
        <dbReference type="ARBA" id="ARBA00007381"/>
    </source>
</evidence>
<comment type="similarity">
    <text evidence="1">Belongs to the heat shock protein 70 family.</text>
</comment>
<gene>
    <name evidence="6" type="primary">ftsA</name>
    <name evidence="9" type="ORF">A11S_1806</name>
</gene>
<reference evidence="9 10" key="1">
    <citation type="journal article" date="2013" name="ISME J.">
        <title>By their genes ye shall know them: genomic signatures of predatory bacteria.</title>
        <authorList>
            <person name="Pasternak Z."/>
            <person name="Pietrokovski S."/>
            <person name="Rotem O."/>
            <person name="Gophna U."/>
            <person name="Lurie-Weinberger M.N."/>
            <person name="Jurkevitch E."/>
        </authorList>
    </citation>
    <scope>NUCLEOTIDE SEQUENCE [LARGE SCALE GENOMIC DNA]</scope>
    <source>
        <strain evidence="9">EPB</strain>
    </source>
</reference>
<evidence type="ECO:0000313" key="9">
    <source>
        <dbReference type="EMBL" id="AGH98608.1"/>
    </source>
</evidence>
<dbReference type="Proteomes" id="UP000011932">
    <property type="component" value="Chromosome"/>
</dbReference>
<dbReference type="PANTHER" id="PTHR32432">
    <property type="entry name" value="CELL DIVISION PROTEIN FTSA-RELATED"/>
    <property type="match status" value="1"/>
</dbReference>
<dbReference type="InterPro" id="IPR020823">
    <property type="entry name" value="Cell_div_FtsA"/>
</dbReference>
<proteinExistence type="inferred from homology"/>
<dbReference type="SUPFAM" id="SSF53067">
    <property type="entry name" value="Actin-like ATPase domain"/>
    <property type="match status" value="2"/>
</dbReference>
<dbReference type="InterPro" id="IPR018181">
    <property type="entry name" value="Heat_shock_70_CS"/>
</dbReference>
<evidence type="ECO:0000256" key="3">
    <source>
        <dbReference type="ARBA" id="ARBA00022618"/>
    </source>
</evidence>
<dbReference type="Pfam" id="PF14450">
    <property type="entry name" value="FtsA"/>
    <property type="match status" value="1"/>
</dbReference>
<keyword evidence="4 6" id="KW-0472">Membrane</keyword>
<dbReference type="HOGENOM" id="CLU_037850_3_0_5"/>
<accession>M4VHD2</accession>
<dbReference type="GO" id="GO:0032153">
    <property type="term" value="C:cell division site"/>
    <property type="evidence" value="ECO:0007669"/>
    <property type="project" value="UniProtKB-UniRule"/>
</dbReference>
<dbReference type="STRING" id="349215.A11S_1806"/>
<dbReference type="EMBL" id="CP003538">
    <property type="protein sequence ID" value="AGH98608.1"/>
    <property type="molecule type" value="Genomic_DNA"/>
</dbReference>
<evidence type="ECO:0000256" key="5">
    <source>
        <dbReference type="ARBA" id="ARBA00023306"/>
    </source>
</evidence>
<dbReference type="RefSeq" id="WP_015468136.1">
    <property type="nucleotide sequence ID" value="NC_020812.1"/>
</dbReference>
<evidence type="ECO:0000256" key="6">
    <source>
        <dbReference type="HAMAP-Rule" id="MF_02033"/>
    </source>
</evidence>
<keyword evidence="2 6" id="KW-1003">Cell membrane</keyword>
<dbReference type="CDD" id="cd24048">
    <property type="entry name" value="ASKHA_NBD_FtsA"/>
    <property type="match status" value="1"/>
</dbReference>
<dbReference type="Gene3D" id="3.30.420.40">
    <property type="match status" value="2"/>
</dbReference>
<dbReference type="InterPro" id="IPR050696">
    <property type="entry name" value="FtsA/MreB"/>
</dbReference>
<dbReference type="HAMAP" id="MF_02033">
    <property type="entry name" value="FtsA"/>
    <property type="match status" value="1"/>
</dbReference>
<dbReference type="NCBIfam" id="TIGR01174">
    <property type="entry name" value="ftsA"/>
    <property type="match status" value="1"/>
</dbReference>
<sequence length="422" mass="44671">MKHKPKPKGSVLAALDIGSSKIACFIARIIDDEGGFEVLGIGHQASNGIKGGTVIDLEAAEASIRQAVNAAEHMAAQTIKGYPLREVVINVPGIHAQSHSFGVDIDVLGHEVTDHDIRRALARAQTQALSTDHELVHTIATGFTVDGHGGVRDPRGLFTQKMQAHIHLVTGDTGALRNIATCIERSHLDITAMCLSSYAAGLASLVEDEMELGCTVIDMGGGVTSLAVFQGGSMIYADSIPVGGQHVTSDVARGLTTTMAAAERLKTLYGSAMASSTDESELIDVPQIGEDPDVAPNHVPRSLLVGIIQPRLEEIFELVRARLDDSGLGSAIGRRVVLTGGASQLPGLRDLGQHVLDKQVRLGRPLRVGALPEAVSGPAFATTAGLLTFISEHADEMPAAIMAQAEPGNLFDRVRLWLRENW</sequence>
<dbReference type="InterPro" id="IPR043129">
    <property type="entry name" value="ATPase_NBD"/>
</dbReference>
<comment type="similarity">
    <text evidence="6 7">Belongs to the FtsA/MreB family.</text>
</comment>
<name>M4VHD2_9BACT</name>
<dbReference type="Pfam" id="PF02491">
    <property type="entry name" value="SHS2_FTSA"/>
    <property type="match status" value="1"/>
</dbReference>
<dbReference type="GO" id="GO:0009898">
    <property type="term" value="C:cytoplasmic side of plasma membrane"/>
    <property type="evidence" value="ECO:0007669"/>
    <property type="project" value="UniProtKB-UniRule"/>
</dbReference>
<protein>
    <recommendedName>
        <fullName evidence="6 7">Cell division protein FtsA</fullName>
    </recommendedName>
</protein>
<organism evidence="9 10">
    <name type="scientific">Micavibrio aeruginosavorus EPB</name>
    <dbReference type="NCBI Taxonomy" id="349215"/>
    <lineage>
        <taxon>Bacteria</taxon>
        <taxon>Pseudomonadati</taxon>
        <taxon>Bdellovibrionota</taxon>
        <taxon>Bdellovibrionia</taxon>
        <taxon>Bdellovibrionales</taxon>
        <taxon>Pseudobdellovibrionaceae</taxon>
        <taxon>Micavibrio</taxon>
    </lineage>
</organism>
<dbReference type="GO" id="GO:0043093">
    <property type="term" value="P:FtsZ-dependent cytokinesis"/>
    <property type="evidence" value="ECO:0007669"/>
    <property type="project" value="UniProtKB-UniRule"/>
</dbReference>
<comment type="subunit">
    <text evidence="6">Self-interacts. Interacts with FtsZ.</text>
</comment>
<evidence type="ECO:0000256" key="2">
    <source>
        <dbReference type="ARBA" id="ARBA00022475"/>
    </source>
</evidence>
<dbReference type="PANTHER" id="PTHR32432:SF4">
    <property type="entry name" value="CELL DIVISION PROTEIN FTSA"/>
    <property type="match status" value="1"/>
</dbReference>
<comment type="function">
    <text evidence="6 7">Cell division protein that is involved in the assembly of the Z ring. May serve as a membrane anchor for the Z ring.</text>
</comment>
<evidence type="ECO:0000256" key="4">
    <source>
        <dbReference type="ARBA" id="ARBA00023136"/>
    </source>
</evidence>
<evidence type="ECO:0000256" key="7">
    <source>
        <dbReference type="PIRNR" id="PIRNR003101"/>
    </source>
</evidence>
<feature type="domain" description="SHS2" evidence="8">
    <location>
        <begin position="12"/>
        <end position="204"/>
    </location>
</feature>
<keyword evidence="5 6" id="KW-0131">Cell cycle</keyword>
<comment type="subcellular location">
    <subcellularLocation>
        <location evidence="6">Cell membrane</location>
        <topology evidence="6">Peripheral membrane protein</topology>
        <orientation evidence="6">Cytoplasmic side</orientation>
    </subcellularLocation>
    <text evidence="6">Localizes to the Z ring in an FtsZ-dependent manner. Targeted to the membrane through a conserved C-terminal amphipathic helix.</text>
</comment>
<evidence type="ECO:0000313" key="10">
    <source>
        <dbReference type="Proteomes" id="UP000011932"/>
    </source>
</evidence>
<dbReference type="InterPro" id="IPR003494">
    <property type="entry name" value="SHS2_FtsA"/>
</dbReference>
<dbReference type="OrthoDB" id="9810567at2"/>
<keyword evidence="3 6" id="KW-0132">Cell division</keyword>
<dbReference type="PROSITE" id="PS01036">
    <property type="entry name" value="HSP70_3"/>
    <property type="match status" value="1"/>
</dbReference>
<dbReference type="KEGG" id="man:A11S_1806"/>
<dbReference type="AlphaFoldDB" id="M4VHD2"/>
<dbReference type="SMART" id="SM00842">
    <property type="entry name" value="FtsA"/>
    <property type="match status" value="1"/>
</dbReference>